<sequence length="938" mass="106697">MGYIAARVTQYRDGFTLTFASPAGWDEGRKKSSMEERMEFQTSQETLPAKLPEAKFKAQDTFFVQANAFEICFKDTEVFHYRLEVTKVGKKMTDATRGPNSDFAQQARRRALFSVFKTLMKAHPEVFPDQECIAYDCAGTVYSNYALDVRPGEEFTLAAEDIKKTESTAMFFHNIEKLVFVIHLVDQFVLSKDALREGFDMSRKCQQVVEVISNTILHRGGDYHSLRNKFFEKSSENNLPMGEAKYVKVGFEKNCRIINDESGSPTMMLQIDAKRSPFIEHGDLIDALKDLLKVRDSYELERALADQRAFKMVNQQLKDVAVRTSHMSENRFFMINALHKKNARETTFEKDDRTYSVYEYFKTTYKKTLKYPNLPLVVERHQKSVSFHPIEVLIIERGQRVPTSKSTPLMAEKMIKKCQMLPDEMSKQIDDQMAGSKVGENNYLKNFGLKVDRSKIVAGAKQLEPAQIVFQGNQTVSANPTWRAGNFLKPAEVPRKVYMIIFDRCAKRHEAENFINNIRRSGEQKGMKWRNTSIHVEEMSSTDEERAAKIMSSGEVFVFFVTHQKQDPVHDFMKSLENKNGNVCQHVSRKTFGDVCSNKPATTDNILLKLNLKMGGLNYYLALGRNLESKNRDQQQSLHELKRTDRMVVGFDVQHAGAQSAVDRQLKVVRSEPSVAGMAFTVDGLTGMRGTFWLQTPGLAEISRVGEKMVEAVHEYSRLNEGKKPGDIVVFRGGVSEGEFPKAQAEMVSVREEFKAKFGSSYTPTMTCIVVQTNSNFRIFRERIPKKARPMDQNVPYGTVIDKNIVNPMFNEFIITPQRALIGTVRPIRCTIVDLYHPPGVVNNMNMDVAEQLTNLLSYGHQVSCCPTGLPNVCYAATNLTKRGKNNWKRLNCEDEDRMSMVSGSSTGRGTIPMDQAEGYFFDISDKITPKADTQFWA</sequence>
<dbReference type="AlphaFoldDB" id="A0A8S1GXM6"/>
<evidence type="ECO:0008006" key="6">
    <source>
        <dbReference type="Google" id="ProtNLM"/>
    </source>
</evidence>
<dbReference type="InterPro" id="IPR012337">
    <property type="entry name" value="RNaseH-like_sf"/>
</dbReference>
<dbReference type="PROSITE" id="PS50821">
    <property type="entry name" value="PAZ"/>
    <property type="match status" value="1"/>
</dbReference>
<keyword evidence="5" id="KW-1185">Reference proteome</keyword>
<name>A0A8S1GXM6_9PELO</name>
<dbReference type="InterPro" id="IPR036397">
    <property type="entry name" value="RNaseH_sf"/>
</dbReference>
<reference evidence="4" key="1">
    <citation type="submission" date="2020-10" db="EMBL/GenBank/DDBJ databases">
        <authorList>
            <person name="Kikuchi T."/>
        </authorList>
    </citation>
    <scope>NUCLEOTIDE SEQUENCE</scope>
    <source>
        <strain evidence="4">NKZ352</strain>
    </source>
</reference>
<dbReference type="GO" id="GO:0003723">
    <property type="term" value="F:RNA binding"/>
    <property type="evidence" value="ECO:0007669"/>
    <property type="project" value="InterPro"/>
</dbReference>
<dbReference type="InterPro" id="IPR003165">
    <property type="entry name" value="Piwi"/>
</dbReference>
<dbReference type="PANTHER" id="PTHR22891">
    <property type="entry name" value="EUKARYOTIC TRANSLATION INITIATION FACTOR 2C"/>
    <property type="match status" value="1"/>
</dbReference>
<dbReference type="EMBL" id="CAJGYM010000007">
    <property type="protein sequence ID" value="CAD6187734.1"/>
    <property type="molecule type" value="Genomic_DNA"/>
</dbReference>
<evidence type="ECO:0000259" key="2">
    <source>
        <dbReference type="PROSITE" id="PS50821"/>
    </source>
</evidence>
<dbReference type="Gene3D" id="3.40.50.2300">
    <property type="match status" value="1"/>
</dbReference>
<evidence type="ECO:0000313" key="4">
    <source>
        <dbReference type="EMBL" id="CAD6187734.1"/>
    </source>
</evidence>
<feature type="domain" description="PAZ" evidence="2">
    <location>
        <begin position="283"/>
        <end position="397"/>
    </location>
</feature>
<dbReference type="SUPFAM" id="SSF53098">
    <property type="entry name" value="Ribonuclease H-like"/>
    <property type="match status" value="1"/>
</dbReference>
<dbReference type="SMART" id="SM00950">
    <property type="entry name" value="Piwi"/>
    <property type="match status" value="1"/>
</dbReference>
<accession>A0A8S1GXM6</accession>
<dbReference type="CDD" id="cd02846">
    <property type="entry name" value="PAZ_argonaute_like"/>
    <property type="match status" value="1"/>
</dbReference>
<comment type="caution">
    <text evidence="4">The sequence shown here is derived from an EMBL/GenBank/DDBJ whole genome shotgun (WGS) entry which is preliminary data.</text>
</comment>
<dbReference type="SMART" id="SM00949">
    <property type="entry name" value="PAZ"/>
    <property type="match status" value="1"/>
</dbReference>
<dbReference type="InterPro" id="IPR036085">
    <property type="entry name" value="PAZ_dom_sf"/>
</dbReference>
<dbReference type="SUPFAM" id="SSF101690">
    <property type="entry name" value="PAZ domain"/>
    <property type="match status" value="1"/>
</dbReference>
<dbReference type="Gene3D" id="3.30.420.10">
    <property type="entry name" value="Ribonuclease H-like superfamily/Ribonuclease H"/>
    <property type="match status" value="1"/>
</dbReference>
<dbReference type="Pfam" id="PF02170">
    <property type="entry name" value="PAZ"/>
    <property type="match status" value="1"/>
</dbReference>
<protein>
    <recommendedName>
        <fullName evidence="6">Piwi domain-containing protein</fullName>
    </recommendedName>
</protein>
<dbReference type="Pfam" id="PF02171">
    <property type="entry name" value="Piwi"/>
    <property type="match status" value="1"/>
</dbReference>
<feature type="domain" description="Piwi" evidence="3">
    <location>
        <begin position="556"/>
        <end position="889"/>
    </location>
</feature>
<dbReference type="Gene3D" id="2.170.260.10">
    <property type="entry name" value="paz domain"/>
    <property type="match status" value="1"/>
</dbReference>
<evidence type="ECO:0000259" key="3">
    <source>
        <dbReference type="PROSITE" id="PS50822"/>
    </source>
</evidence>
<proteinExistence type="inferred from homology"/>
<comment type="similarity">
    <text evidence="1">Belongs to the argonaute family.</text>
</comment>
<evidence type="ECO:0000313" key="5">
    <source>
        <dbReference type="Proteomes" id="UP000835052"/>
    </source>
</evidence>
<evidence type="ECO:0000256" key="1">
    <source>
        <dbReference type="RuleBase" id="RU361178"/>
    </source>
</evidence>
<organism evidence="4 5">
    <name type="scientific">Caenorhabditis auriculariae</name>
    <dbReference type="NCBI Taxonomy" id="2777116"/>
    <lineage>
        <taxon>Eukaryota</taxon>
        <taxon>Metazoa</taxon>
        <taxon>Ecdysozoa</taxon>
        <taxon>Nematoda</taxon>
        <taxon>Chromadorea</taxon>
        <taxon>Rhabditida</taxon>
        <taxon>Rhabditina</taxon>
        <taxon>Rhabditomorpha</taxon>
        <taxon>Rhabditoidea</taxon>
        <taxon>Rhabditidae</taxon>
        <taxon>Peloderinae</taxon>
        <taxon>Caenorhabditis</taxon>
    </lineage>
</organism>
<dbReference type="Proteomes" id="UP000835052">
    <property type="component" value="Unassembled WGS sequence"/>
</dbReference>
<gene>
    <name evidence="4" type="ORF">CAUJ_LOCUS3653</name>
</gene>
<dbReference type="OrthoDB" id="5812648at2759"/>
<dbReference type="InterPro" id="IPR003100">
    <property type="entry name" value="PAZ_dom"/>
</dbReference>
<dbReference type="PROSITE" id="PS50822">
    <property type="entry name" value="PIWI"/>
    <property type="match status" value="1"/>
</dbReference>